<gene>
    <name evidence="1" type="ORF">EVAR_93571_1</name>
</gene>
<evidence type="ECO:0000313" key="2">
    <source>
        <dbReference type="Proteomes" id="UP000299102"/>
    </source>
</evidence>
<sequence length="161" mass="18358">MAQSGRLPAVRANVRGRVGEDTSYQQQTALASPDDMKFKPFYLKEKAHGKREMLLADLVEWPIALPQIRRHRVQTPTTADELINELRNSFTNLRKVIVSGSCHLNMRSAGRCFLAEHCELRLPHEWNVVHFLTGVCAPRYQTSAFAGVKKRSRYLGESHDK</sequence>
<accession>A0A4C1USG5</accession>
<comment type="caution">
    <text evidence="1">The sequence shown here is derived from an EMBL/GenBank/DDBJ whole genome shotgun (WGS) entry which is preliminary data.</text>
</comment>
<dbReference type="Proteomes" id="UP000299102">
    <property type="component" value="Unassembled WGS sequence"/>
</dbReference>
<protein>
    <submittedName>
        <fullName evidence="1">Uncharacterized protein</fullName>
    </submittedName>
</protein>
<keyword evidence="2" id="KW-1185">Reference proteome</keyword>
<organism evidence="1 2">
    <name type="scientific">Eumeta variegata</name>
    <name type="common">Bagworm moth</name>
    <name type="synonym">Eumeta japonica</name>
    <dbReference type="NCBI Taxonomy" id="151549"/>
    <lineage>
        <taxon>Eukaryota</taxon>
        <taxon>Metazoa</taxon>
        <taxon>Ecdysozoa</taxon>
        <taxon>Arthropoda</taxon>
        <taxon>Hexapoda</taxon>
        <taxon>Insecta</taxon>
        <taxon>Pterygota</taxon>
        <taxon>Neoptera</taxon>
        <taxon>Endopterygota</taxon>
        <taxon>Lepidoptera</taxon>
        <taxon>Glossata</taxon>
        <taxon>Ditrysia</taxon>
        <taxon>Tineoidea</taxon>
        <taxon>Psychidae</taxon>
        <taxon>Oiketicinae</taxon>
        <taxon>Eumeta</taxon>
    </lineage>
</organism>
<reference evidence="1 2" key="1">
    <citation type="journal article" date="2019" name="Commun. Biol.">
        <title>The bagworm genome reveals a unique fibroin gene that provides high tensile strength.</title>
        <authorList>
            <person name="Kono N."/>
            <person name="Nakamura H."/>
            <person name="Ohtoshi R."/>
            <person name="Tomita M."/>
            <person name="Numata K."/>
            <person name="Arakawa K."/>
        </authorList>
    </citation>
    <scope>NUCLEOTIDE SEQUENCE [LARGE SCALE GENOMIC DNA]</scope>
</reference>
<dbReference type="EMBL" id="BGZK01000213">
    <property type="protein sequence ID" value="GBP28926.1"/>
    <property type="molecule type" value="Genomic_DNA"/>
</dbReference>
<name>A0A4C1USG5_EUMVA</name>
<proteinExistence type="predicted"/>
<evidence type="ECO:0000313" key="1">
    <source>
        <dbReference type="EMBL" id="GBP28926.1"/>
    </source>
</evidence>
<dbReference type="AlphaFoldDB" id="A0A4C1USG5"/>